<reference evidence="11" key="2">
    <citation type="submission" date="2015-07" db="EMBL/GenBank/DDBJ databases">
        <title>Plasmids, circular viruses and viroids from rat gut.</title>
        <authorList>
            <person name="Jorgensen T.J."/>
            <person name="Hansen M.A."/>
            <person name="Xu Z."/>
            <person name="Tabak M.A."/>
            <person name="Sorensen S.J."/>
            <person name="Hansen L.H."/>
        </authorList>
    </citation>
    <scope>NUCLEOTIDE SEQUENCE</scope>
    <source>
        <strain evidence="11">RGRH0185</strain>
    </source>
</reference>
<feature type="transmembrane region" description="Helical" evidence="9">
    <location>
        <begin position="246"/>
        <end position="266"/>
    </location>
</feature>
<keyword evidence="3" id="KW-0813">Transport</keyword>
<dbReference type="GO" id="GO:0005315">
    <property type="term" value="F:phosphate transmembrane transporter activity"/>
    <property type="evidence" value="ECO:0007669"/>
    <property type="project" value="InterPro"/>
</dbReference>
<evidence type="ECO:0000313" key="11">
    <source>
        <dbReference type="EMBL" id="CRY94138.1"/>
    </source>
</evidence>
<dbReference type="GO" id="GO:0006817">
    <property type="term" value="P:phosphate ion transport"/>
    <property type="evidence" value="ECO:0007669"/>
    <property type="project" value="UniProtKB-KW"/>
</dbReference>
<feature type="transmembrane region" description="Helical" evidence="9">
    <location>
        <begin position="85"/>
        <end position="109"/>
    </location>
</feature>
<comment type="subcellular location">
    <subcellularLocation>
        <location evidence="1">Cell membrane</location>
        <topology evidence="1">Multi-pass membrane protein</topology>
    </subcellularLocation>
</comment>
<keyword evidence="7 9" id="KW-1133">Transmembrane helix</keyword>
<dbReference type="InterPro" id="IPR035906">
    <property type="entry name" value="MetI-like_sf"/>
</dbReference>
<feature type="transmembrane region" description="Helical" evidence="9">
    <location>
        <begin position="161"/>
        <end position="181"/>
    </location>
</feature>
<protein>
    <recommendedName>
        <fullName evidence="10">ABC transmembrane type-1 domain-containing protein</fullName>
    </recommendedName>
</protein>
<dbReference type="AlphaFoldDB" id="A0A0H5PX22"/>
<dbReference type="NCBIfam" id="TIGR02138">
    <property type="entry name" value="phosphate_pstC"/>
    <property type="match status" value="1"/>
</dbReference>
<name>A0A0H5PX22_9ZZZZ</name>
<evidence type="ECO:0000256" key="9">
    <source>
        <dbReference type="SAM" id="Phobius"/>
    </source>
</evidence>
<sequence>MIVKDNKLQIRKFKNGLLFWTVCILSGLTAIPLLAILGEVFIKGWEQLGWSFITEATPNAYKAMQAMEAGETIPGGIANGIVGTFLMLFLAAIVAIPVGIFCGICLSEYRGNWFATIVSYLTDLLQGTLLTTLLALLMCIPFSLPVALFTGEYFKGKKIATILSTVVDLLAGIPSIIYGLWGFYALRHVFMHLNLSPQGSGILTAAFVLAIMIVPYAASLSAEFIKMVPSDLKEGAYAMGATRAEVIRRVIFPMAGSGIFSAYILAIGRALGETMTVTMLIGNTNQMPETLRTTGNTMASIIANQFGEADGLKLSSLIAIGLLLFLITAIINMIGKILIRRAQHV</sequence>
<dbReference type="SUPFAM" id="SSF161098">
    <property type="entry name" value="MetI-like"/>
    <property type="match status" value="2"/>
</dbReference>
<evidence type="ECO:0000256" key="2">
    <source>
        <dbReference type="ARBA" id="ARBA00007069"/>
    </source>
</evidence>
<feature type="transmembrane region" description="Helical" evidence="9">
    <location>
        <begin position="129"/>
        <end position="149"/>
    </location>
</feature>
<evidence type="ECO:0000259" key="10">
    <source>
        <dbReference type="PROSITE" id="PS50928"/>
    </source>
</evidence>
<dbReference type="EMBL" id="LN852869">
    <property type="protein sequence ID" value="CRY94138.1"/>
    <property type="molecule type" value="Genomic_DNA"/>
</dbReference>
<evidence type="ECO:0000256" key="5">
    <source>
        <dbReference type="ARBA" id="ARBA00022592"/>
    </source>
</evidence>
<dbReference type="InterPro" id="IPR000515">
    <property type="entry name" value="MetI-like"/>
</dbReference>
<dbReference type="InterPro" id="IPR011864">
    <property type="entry name" value="Phosphate_PstC"/>
</dbReference>
<dbReference type="PROSITE" id="PS50928">
    <property type="entry name" value="ABC_TM1"/>
    <property type="match status" value="1"/>
</dbReference>
<evidence type="ECO:0000256" key="3">
    <source>
        <dbReference type="ARBA" id="ARBA00022448"/>
    </source>
</evidence>
<dbReference type="Gene3D" id="1.10.3720.10">
    <property type="entry name" value="MetI-like"/>
    <property type="match status" value="1"/>
</dbReference>
<dbReference type="CDD" id="cd06261">
    <property type="entry name" value="TM_PBP2"/>
    <property type="match status" value="1"/>
</dbReference>
<keyword evidence="5" id="KW-0592">Phosphate transport</keyword>
<evidence type="ECO:0000256" key="4">
    <source>
        <dbReference type="ARBA" id="ARBA00022475"/>
    </source>
</evidence>
<comment type="similarity">
    <text evidence="2">Belongs to the binding-protein-dependent transport system permease family. CysTW subfamily.</text>
</comment>
<proteinExistence type="inferred from homology"/>
<dbReference type="InterPro" id="IPR051124">
    <property type="entry name" value="Phosphate_Transport_Permease"/>
</dbReference>
<dbReference type="Pfam" id="PF00528">
    <property type="entry name" value="BPD_transp_1"/>
    <property type="match status" value="1"/>
</dbReference>
<keyword evidence="6 9" id="KW-0812">Transmembrane</keyword>
<dbReference type="PANTHER" id="PTHR30425:SF1">
    <property type="entry name" value="PHOSPHATE TRANSPORT SYSTEM PERMEASE PROTEIN PSTC"/>
    <property type="match status" value="1"/>
</dbReference>
<reference evidence="11" key="1">
    <citation type="submission" date="2015-06" db="EMBL/GenBank/DDBJ databases">
        <authorList>
            <person name="Joergensen T."/>
        </authorList>
    </citation>
    <scope>NUCLEOTIDE SEQUENCE</scope>
    <source>
        <strain evidence="11">RGRH0185</strain>
    </source>
</reference>
<feature type="domain" description="ABC transmembrane type-1" evidence="10">
    <location>
        <begin position="125"/>
        <end position="335"/>
    </location>
</feature>
<feature type="transmembrane region" description="Helical" evidence="9">
    <location>
        <begin position="201"/>
        <end position="225"/>
    </location>
</feature>
<feature type="transmembrane region" description="Helical" evidence="9">
    <location>
        <begin position="17"/>
        <end position="42"/>
    </location>
</feature>
<evidence type="ECO:0000256" key="8">
    <source>
        <dbReference type="ARBA" id="ARBA00023136"/>
    </source>
</evidence>
<accession>A0A0H5PX22</accession>
<feature type="transmembrane region" description="Helical" evidence="9">
    <location>
        <begin position="317"/>
        <end position="339"/>
    </location>
</feature>
<dbReference type="GO" id="GO:0005886">
    <property type="term" value="C:plasma membrane"/>
    <property type="evidence" value="ECO:0007669"/>
    <property type="project" value="UniProtKB-SubCell"/>
</dbReference>
<dbReference type="PANTHER" id="PTHR30425">
    <property type="entry name" value="PHOSPHATE TRANSPORT SYSTEM PERMEASE PROTEIN PST"/>
    <property type="match status" value="1"/>
</dbReference>
<keyword evidence="8 9" id="KW-0472">Membrane</keyword>
<organism evidence="11">
    <name type="scientific">uncultured prokaryote</name>
    <dbReference type="NCBI Taxonomy" id="198431"/>
    <lineage>
        <taxon>unclassified sequences</taxon>
        <taxon>environmental samples</taxon>
    </lineage>
</organism>
<keyword evidence="4" id="KW-1003">Cell membrane</keyword>
<evidence type="ECO:0000256" key="1">
    <source>
        <dbReference type="ARBA" id="ARBA00004651"/>
    </source>
</evidence>
<evidence type="ECO:0000256" key="6">
    <source>
        <dbReference type="ARBA" id="ARBA00022692"/>
    </source>
</evidence>
<evidence type="ECO:0000256" key="7">
    <source>
        <dbReference type="ARBA" id="ARBA00022989"/>
    </source>
</evidence>